<feature type="compositionally biased region" description="Basic and acidic residues" evidence="1">
    <location>
        <begin position="8"/>
        <end position="26"/>
    </location>
</feature>
<reference evidence="2 3" key="1">
    <citation type="journal article" date="2019" name="Int. J. Syst. Evol. Microbiol.">
        <title>The Global Catalogue of Microorganisms (GCM) 10K type strain sequencing project: providing services to taxonomists for standard genome sequencing and annotation.</title>
        <authorList>
            <consortium name="The Broad Institute Genomics Platform"/>
            <consortium name="The Broad Institute Genome Sequencing Center for Infectious Disease"/>
            <person name="Wu L."/>
            <person name="Ma J."/>
        </authorList>
    </citation>
    <scope>NUCLEOTIDE SEQUENCE [LARGE SCALE GENOMIC DNA]</scope>
    <source>
        <strain evidence="2 3">XZGYJ-43</strain>
    </source>
</reference>
<evidence type="ECO:0000256" key="1">
    <source>
        <dbReference type="SAM" id="MobiDB-lite"/>
    </source>
</evidence>
<evidence type="ECO:0000313" key="2">
    <source>
        <dbReference type="EMBL" id="MFC7199314.1"/>
    </source>
</evidence>
<dbReference type="RefSeq" id="WP_279529251.1">
    <property type="nucleotide sequence ID" value="NZ_CP122312.1"/>
</dbReference>
<dbReference type="Pfam" id="PF19098">
    <property type="entry name" value="DUF5785"/>
    <property type="match status" value="1"/>
</dbReference>
<name>A0ABD5Z2A1_9EURY</name>
<evidence type="ECO:0000313" key="3">
    <source>
        <dbReference type="Proteomes" id="UP001596447"/>
    </source>
</evidence>
<dbReference type="AlphaFoldDB" id="A0ABD5Z2A1"/>
<gene>
    <name evidence="2" type="ORF">ACFQJ9_07790</name>
</gene>
<accession>A0ABD5Z2A1</accession>
<keyword evidence="3" id="KW-1185">Reference proteome</keyword>
<proteinExistence type="predicted"/>
<protein>
    <submittedName>
        <fullName evidence="2">DUF5785 family protein</fullName>
    </submittedName>
</protein>
<feature type="region of interest" description="Disordered" evidence="1">
    <location>
        <begin position="1"/>
        <end position="27"/>
    </location>
</feature>
<organism evidence="2 3">
    <name type="scientific">Halospeciosus flavus</name>
    <dbReference type="NCBI Taxonomy" id="3032283"/>
    <lineage>
        <taxon>Archaea</taxon>
        <taxon>Methanobacteriati</taxon>
        <taxon>Methanobacteriota</taxon>
        <taxon>Stenosarchaea group</taxon>
        <taxon>Halobacteria</taxon>
        <taxon>Halobacteriales</taxon>
        <taxon>Halobacteriaceae</taxon>
        <taxon>Halospeciosus</taxon>
    </lineage>
</organism>
<dbReference type="Proteomes" id="UP001596447">
    <property type="component" value="Unassembled WGS sequence"/>
</dbReference>
<sequence>MPEMMDPSGRDWPHDPDGEKGSEGGRKYGMAVLSKMTEEGEDYPLDLDAFVEEYGEWPVRINYKKVVSVADIFDHVEEDEVETKVEFHKAVGRAMRRGDLWDYHPQGKSAEQRA</sequence>
<comment type="caution">
    <text evidence="2">The sequence shown here is derived from an EMBL/GenBank/DDBJ whole genome shotgun (WGS) entry which is preliminary data.</text>
</comment>
<dbReference type="EMBL" id="JBHTAR010000011">
    <property type="protein sequence ID" value="MFC7199314.1"/>
    <property type="molecule type" value="Genomic_DNA"/>
</dbReference>
<dbReference type="InterPro" id="IPR043903">
    <property type="entry name" value="DUF5785"/>
</dbReference>